<evidence type="ECO:0000313" key="3">
    <source>
        <dbReference type="EMBL" id="KAK9761778.1"/>
    </source>
</evidence>
<feature type="transmembrane region" description="Helical" evidence="1">
    <location>
        <begin position="748"/>
        <end position="769"/>
    </location>
</feature>
<keyword evidence="1" id="KW-0812">Transmembrane</keyword>
<evidence type="ECO:0000256" key="2">
    <source>
        <dbReference type="SAM" id="SignalP"/>
    </source>
</evidence>
<feature type="signal peptide" evidence="2">
    <location>
        <begin position="1"/>
        <end position="25"/>
    </location>
</feature>
<comment type="caution">
    <text evidence="3">The sequence shown here is derived from an EMBL/GenBank/DDBJ whole genome shotgun (WGS) entry which is preliminary data.</text>
</comment>
<keyword evidence="1" id="KW-0472">Membrane</keyword>
<keyword evidence="1" id="KW-1133">Transmembrane helix</keyword>
<gene>
    <name evidence="3" type="ORF">K7432_013072</name>
</gene>
<protein>
    <submittedName>
        <fullName evidence="3">Uncharacterized protein</fullName>
    </submittedName>
</protein>
<dbReference type="EMBL" id="JASJQH010001224">
    <property type="protein sequence ID" value="KAK9761778.1"/>
    <property type="molecule type" value="Genomic_DNA"/>
</dbReference>
<feature type="chain" id="PRO_5046738521" evidence="2">
    <location>
        <begin position="26"/>
        <end position="909"/>
    </location>
</feature>
<evidence type="ECO:0000256" key="1">
    <source>
        <dbReference type="SAM" id="Phobius"/>
    </source>
</evidence>
<evidence type="ECO:0000313" key="4">
    <source>
        <dbReference type="Proteomes" id="UP001479436"/>
    </source>
</evidence>
<accession>A0ABR2WJV8</accession>
<feature type="transmembrane region" description="Helical" evidence="1">
    <location>
        <begin position="704"/>
        <end position="728"/>
    </location>
</feature>
<feature type="transmembrane region" description="Helical" evidence="1">
    <location>
        <begin position="647"/>
        <end position="666"/>
    </location>
</feature>
<name>A0ABR2WJV8_9FUNG</name>
<proteinExistence type="predicted"/>
<feature type="transmembrane region" description="Helical" evidence="1">
    <location>
        <begin position="678"/>
        <end position="698"/>
    </location>
</feature>
<reference evidence="3 4" key="1">
    <citation type="submission" date="2023-04" db="EMBL/GenBank/DDBJ databases">
        <title>Genome of Basidiobolus ranarum AG-B5.</title>
        <authorList>
            <person name="Stajich J.E."/>
            <person name="Carter-House D."/>
            <person name="Gryganskyi A."/>
        </authorList>
    </citation>
    <scope>NUCLEOTIDE SEQUENCE [LARGE SCALE GENOMIC DNA]</scope>
    <source>
        <strain evidence="3 4">AG-B5</strain>
    </source>
</reference>
<organism evidence="3 4">
    <name type="scientific">Basidiobolus ranarum</name>
    <dbReference type="NCBI Taxonomy" id="34480"/>
    <lineage>
        <taxon>Eukaryota</taxon>
        <taxon>Fungi</taxon>
        <taxon>Fungi incertae sedis</taxon>
        <taxon>Zoopagomycota</taxon>
        <taxon>Entomophthoromycotina</taxon>
        <taxon>Basidiobolomycetes</taxon>
        <taxon>Basidiobolales</taxon>
        <taxon>Basidiobolaceae</taxon>
        <taxon>Basidiobolus</taxon>
    </lineage>
</organism>
<keyword evidence="4" id="KW-1185">Reference proteome</keyword>
<feature type="transmembrane region" description="Helical" evidence="1">
    <location>
        <begin position="823"/>
        <end position="845"/>
    </location>
</feature>
<sequence>MYRFSSLTLTILFVTVLSLKRVVNSEDIIPRTGVTRSSNGNTVWRFARFDNYTSYNIASKASNLTKMKELEYRDKIVAYDSDRNVIFEREDMVPVYSDDQAKFIILPNGFAYFYMQYGPAPQPLFLQTFGKDGMHSGDSISLTNCNLFSVVESWTSSGLILLAWIEISNNTASLKYRFLDSRGVFLSQSTLLDTGFWDESAFPAGMMSLSTTNTVNGGFLINWAGLDDSKLEFVIKSTYIPAQYSDSYKKPFILADHGDTGFLQLLDCGGIQAGSGHFCLYDQWITINATMFKRNTFMSTFSYTGAVYDVPTLLSSSIMEQSTGSYTADLSSIAIVLPYGGLLLSTGDNYTYLFNREWKATLYSNRDIVGYSINVLPNNTLLSLNHTQAKSENEWEIIQDWKAINANIPMFLPESKYANNPVISSTSPEINQLVAVSRNDLSITFLENPHGYVKSIGNISIYNSEYPYHPRQIVPIIEEGVLAKEFQTNILSSTLNIPDSEYFVVVDPGTFLSAVGDPLLGIPPNIWKFRTQRDDSEKDPSAVHFQIRVKSGGNSPGDLTTELEKFIPISESGRLETRLLRTDGQNLIYQLIIHGGEHVKRSARDLLEDFKEMLAYKDTTILSFGNVTQYIDARYGVVVEDDVTSHYIIHLVVAVVVLGWLAVYLLCRRHYPIARNSVIIMIGLCGYNFIVSTLYVLLNSGDVKQLQLVSCLLYILPFIINTILVTWITIRQVSRNAMFYVWFSKRTFVTTTVTLISASNPALLTLLSSRLFGINWLDAPVSQGFHKRVIYASMVNLATKEIPFLVIQVLYRKLNGYFKIIPYLCFISSILDILMGIAICGHYYWYHRKLQRLNMDHSSDLLPSFPLPSQHKYSKRVSKNRNSDASVEDLQFPIYPRKSTPTTTFYEPR</sequence>
<dbReference type="Proteomes" id="UP001479436">
    <property type="component" value="Unassembled WGS sequence"/>
</dbReference>
<keyword evidence="2" id="KW-0732">Signal</keyword>
<feature type="transmembrane region" description="Helical" evidence="1">
    <location>
        <begin position="789"/>
        <end position="811"/>
    </location>
</feature>